<dbReference type="Pfam" id="PF22468">
    <property type="entry name" value="ACT_9"/>
    <property type="match status" value="1"/>
</dbReference>
<keyword evidence="10" id="KW-0220">Diaminopimelate biosynthesis</keyword>
<dbReference type="PIRSF" id="PIRSF000726">
    <property type="entry name" value="Asp_kin"/>
    <property type="match status" value="1"/>
</dbReference>
<keyword evidence="18" id="KW-1185">Reference proteome</keyword>
<comment type="similarity">
    <text evidence="5 14">Belongs to the aspartokinase family.</text>
</comment>
<dbReference type="Pfam" id="PF00696">
    <property type="entry name" value="AA_kinase"/>
    <property type="match status" value="1"/>
</dbReference>
<feature type="binding site" evidence="13">
    <location>
        <position position="51"/>
    </location>
    <ligand>
        <name>substrate</name>
    </ligand>
</feature>
<evidence type="ECO:0000313" key="17">
    <source>
        <dbReference type="EMBL" id="SCZ08407.1"/>
    </source>
</evidence>
<dbReference type="InterPro" id="IPR045865">
    <property type="entry name" value="ACT-like_dom_sf"/>
</dbReference>
<evidence type="ECO:0000256" key="11">
    <source>
        <dbReference type="ARBA" id="ARBA00023154"/>
    </source>
</evidence>
<keyword evidence="9 13" id="KW-0067">ATP-binding</keyword>
<evidence type="ECO:0000256" key="3">
    <source>
        <dbReference type="ARBA" id="ARBA00004986"/>
    </source>
</evidence>
<dbReference type="InterPro" id="IPR001048">
    <property type="entry name" value="Asp/Glu/Uridylate_kinase"/>
</dbReference>
<accession>A0A1G5L6A8</accession>
<dbReference type="EMBL" id="FMUS01000041">
    <property type="protein sequence ID" value="SCZ08407.1"/>
    <property type="molecule type" value="Genomic_DNA"/>
</dbReference>
<dbReference type="UniPathway" id="UPA00050">
    <property type="reaction ID" value="UER00461"/>
</dbReference>
<dbReference type="PROSITE" id="PS00324">
    <property type="entry name" value="ASPARTOKINASE"/>
    <property type="match status" value="1"/>
</dbReference>
<evidence type="ECO:0000256" key="4">
    <source>
        <dbReference type="ARBA" id="ARBA00005139"/>
    </source>
</evidence>
<evidence type="ECO:0000256" key="10">
    <source>
        <dbReference type="ARBA" id="ARBA00022915"/>
    </source>
</evidence>
<evidence type="ECO:0000256" key="7">
    <source>
        <dbReference type="ARBA" id="ARBA00022741"/>
    </source>
</evidence>
<dbReference type="InterPro" id="IPR036393">
    <property type="entry name" value="AceGlu_kinase-like_sf"/>
</dbReference>
<dbReference type="GO" id="GO:0005524">
    <property type="term" value="F:ATP binding"/>
    <property type="evidence" value="ECO:0007669"/>
    <property type="project" value="UniProtKB-KW"/>
</dbReference>
<dbReference type="OrthoDB" id="9799110at2"/>
<dbReference type="EC" id="2.7.2.4" evidence="14"/>
<dbReference type="InterPro" id="IPR001341">
    <property type="entry name" value="Asp_kinase"/>
</dbReference>
<evidence type="ECO:0000256" key="5">
    <source>
        <dbReference type="ARBA" id="ARBA00010122"/>
    </source>
</evidence>
<feature type="binding site" evidence="13">
    <location>
        <begin position="7"/>
        <end position="10"/>
    </location>
    <ligand>
        <name>ATP</name>
        <dbReference type="ChEBI" id="CHEBI:30616"/>
    </ligand>
</feature>
<evidence type="ECO:0000256" key="1">
    <source>
        <dbReference type="ARBA" id="ARBA00003121"/>
    </source>
</evidence>
<dbReference type="Gene3D" id="3.30.2130.10">
    <property type="entry name" value="VC0802-like"/>
    <property type="match status" value="1"/>
</dbReference>
<protein>
    <recommendedName>
        <fullName evidence="14">Aspartokinase</fullName>
        <ecNumber evidence="14">2.7.2.4</ecNumber>
    </recommendedName>
</protein>
<comment type="pathway">
    <text evidence="2 15">Amino-acid biosynthesis; L-lysine biosynthesis via DAP pathway; (S)-tetrahydrodipicolinate from L-aspartate: step 1/4.</text>
</comment>
<keyword evidence="7 13" id="KW-0547">Nucleotide-binding</keyword>
<dbReference type="GO" id="GO:0005829">
    <property type="term" value="C:cytosol"/>
    <property type="evidence" value="ECO:0007669"/>
    <property type="project" value="TreeGrafter"/>
</dbReference>
<dbReference type="InterPro" id="IPR005260">
    <property type="entry name" value="Asp_kin_monofn"/>
</dbReference>
<dbReference type="Proteomes" id="UP000198636">
    <property type="component" value="Unassembled WGS sequence"/>
</dbReference>
<dbReference type="GO" id="GO:0009088">
    <property type="term" value="P:threonine biosynthetic process"/>
    <property type="evidence" value="ECO:0007669"/>
    <property type="project" value="UniProtKB-UniPathway"/>
</dbReference>
<reference evidence="17 18" key="1">
    <citation type="submission" date="2016-10" db="EMBL/GenBank/DDBJ databases">
        <authorList>
            <person name="de Groot N.N."/>
        </authorList>
    </citation>
    <scope>NUCLEOTIDE SEQUENCE [LARGE SCALE GENOMIC DNA]</scope>
    <source>
        <strain evidence="17 18">DSM 18978</strain>
    </source>
</reference>
<evidence type="ECO:0000256" key="8">
    <source>
        <dbReference type="ARBA" id="ARBA00022777"/>
    </source>
</evidence>
<keyword evidence="15" id="KW-0028">Amino-acid biosynthesis</keyword>
<dbReference type="AlphaFoldDB" id="A0A1G5L6A8"/>
<dbReference type="GO" id="GO:0009090">
    <property type="term" value="P:homoserine biosynthetic process"/>
    <property type="evidence" value="ECO:0007669"/>
    <property type="project" value="TreeGrafter"/>
</dbReference>
<organism evidence="17 18">
    <name type="scientific">Alkaliphilus peptidifermentans DSM 18978</name>
    <dbReference type="NCBI Taxonomy" id="1120976"/>
    <lineage>
        <taxon>Bacteria</taxon>
        <taxon>Bacillati</taxon>
        <taxon>Bacillota</taxon>
        <taxon>Clostridia</taxon>
        <taxon>Peptostreptococcales</taxon>
        <taxon>Natronincolaceae</taxon>
        <taxon>Alkaliphilus</taxon>
    </lineage>
</organism>
<keyword evidence="11" id="KW-0457">Lysine biosynthesis</keyword>
<feature type="domain" description="ACT" evidence="16">
    <location>
        <begin position="376"/>
        <end position="438"/>
    </location>
</feature>
<dbReference type="PANTHER" id="PTHR21499">
    <property type="entry name" value="ASPARTATE KINASE"/>
    <property type="match status" value="1"/>
</dbReference>
<evidence type="ECO:0000256" key="9">
    <source>
        <dbReference type="ARBA" id="ARBA00022840"/>
    </source>
</evidence>
<dbReference type="UniPathway" id="UPA00051">
    <property type="reaction ID" value="UER00462"/>
</dbReference>
<sequence>MGVKVAKFGGTSLANASQFIKVKEIIMQDKERCFIVPSAPGKRDKEDTKITDLLYLCYTYSDDVKLFNEYFNQLQGRYISIVNELELNVPIKEILEEIKQKIQDGASLDFIVSRGEYINGIILAEYIGYEFIDAAEIIYFNEDGLLDQNKTYTTINKLLSENDNAVIPGFYGSNYNGDIKIFSRGGSDITGAIIACGVEADLYENWTDVSGFLMADPSIVDNPQQIKQITFRELRELSYMGASVLHEETIFPVLNAGIPINIRNTNDPENAGTMIISYSDSASRNGITGVAGKKGFTIITIEKNLMNYEVGFVRRILTVLEKHDIYFYHLPTGIDTISLVLEASQIKDIHSLVKEIQAECKPDSIEIIPGIALIATVGHGMSYTPGIAARLFTALAENNINVRIIDQGSSEINIIVGVEEKDLEAAVRAIYNAYTTKI</sequence>
<dbReference type="PANTHER" id="PTHR21499:SF67">
    <property type="entry name" value="ASPARTOKINASE 3"/>
    <property type="match status" value="1"/>
</dbReference>
<dbReference type="GO" id="GO:0019877">
    <property type="term" value="P:diaminopimelate biosynthetic process"/>
    <property type="evidence" value="ECO:0007669"/>
    <property type="project" value="UniProtKB-KW"/>
</dbReference>
<dbReference type="InterPro" id="IPR018042">
    <property type="entry name" value="Aspartate_kinase_CS"/>
</dbReference>
<comment type="pathway">
    <text evidence="3 15">Amino-acid biosynthesis; L-methionine biosynthesis via de novo pathway; L-homoserine from L-aspartate: step 1/3.</text>
</comment>
<evidence type="ECO:0000256" key="15">
    <source>
        <dbReference type="RuleBase" id="RU004249"/>
    </source>
</evidence>
<dbReference type="Gene3D" id="3.40.1160.10">
    <property type="entry name" value="Acetylglutamate kinase-like"/>
    <property type="match status" value="1"/>
</dbReference>
<dbReference type="InterPro" id="IPR054352">
    <property type="entry name" value="ACT_Aspartokinase"/>
</dbReference>
<evidence type="ECO:0000256" key="6">
    <source>
        <dbReference type="ARBA" id="ARBA00022679"/>
    </source>
</evidence>
<dbReference type="STRING" id="1120976.SAMN03080606_04113"/>
<comment type="pathway">
    <text evidence="4 15">Amino-acid biosynthesis; L-threonine biosynthesis; L-threonine from L-aspartate: step 1/5.</text>
</comment>
<feature type="binding site" evidence="13">
    <location>
        <position position="116"/>
    </location>
    <ligand>
        <name>substrate</name>
    </ligand>
</feature>
<comment type="catalytic activity">
    <reaction evidence="12 14">
        <text>L-aspartate + ATP = 4-phospho-L-aspartate + ADP</text>
        <dbReference type="Rhea" id="RHEA:23776"/>
        <dbReference type="ChEBI" id="CHEBI:29991"/>
        <dbReference type="ChEBI" id="CHEBI:30616"/>
        <dbReference type="ChEBI" id="CHEBI:57535"/>
        <dbReference type="ChEBI" id="CHEBI:456216"/>
        <dbReference type="EC" id="2.7.2.4"/>
    </reaction>
</comment>
<dbReference type="RefSeq" id="WP_091547376.1">
    <property type="nucleotide sequence ID" value="NZ_FMUS01000041.1"/>
</dbReference>
<keyword evidence="6 14" id="KW-0808">Transferase</keyword>
<evidence type="ECO:0000256" key="2">
    <source>
        <dbReference type="ARBA" id="ARBA00004766"/>
    </source>
</evidence>
<evidence type="ECO:0000259" key="16">
    <source>
        <dbReference type="PROSITE" id="PS51671"/>
    </source>
</evidence>
<dbReference type="SUPFAM" id="SSF55021">
    <property type="entry name" value="ACT-like"/>
    <property type="match status" value="2"/>
</dbReference>
<evidence type="ECO:0000256" key="12">
    <source>
        <dbReference type="ARBA" id="ARBA00047872"/>
    </source>
</evidence>
<dbReference type="NCBIfam" id="NF006540">
    <property type="entry name" value="PRK09034.1"/>
    <property type="match status" value="1"/>
</dbReference>
<dbReference type="NCBIfam" id="TIGR00657">
    <property type="entry name" value="asp_kinases"/>
    <property type="match status" value="1"/>
</dbReference>
<evidence type="ECO:0000313" key="18">
    <source>
        <dbReference type="Proteomes" id="UP000198636"/>
    </source>
</evidence>
<proteinExistence type="inferred from homology"/>
<dbReference type="PROSITE" id="PS51671">
    <property type="entry name" value="ACT"/>
    <property type="match status" value="1"/>
</dbReference>
<dbReference type="InterPro" id="IPR002912">
    <property type="entry name" value="ACT_dom"/>
</dbReference>
<dbReference type="UniPathway" id="UPA00034">
    <property type="reaction ID" value="UER00015"/>
</dbReference>
<comment type="function">
    <text evidence="1">Catalyzes the phosphorylation of the beta-carboxyl group of aspartic acid with ATP to yield 4-phospho-L-aspartate, which is involved in the branched biosynthetic pathway leading to the biosynthesis of amino acids threonine, isoleucine and methionine.</text>
</comment>
<evidence type="ECO:0000256" key="13">
    <source>
        <dbReference type="PIRSR" id="PIRSR000726-1"/>
    </source>
</evidence>
<dbReference type="FunFam" id="3.30.2130.10:FF:000001">
    <property type="entry name" value="Bifunctional aspartokinase/homoserine dehydrogenase"/>
    <property type="match status" value="1"/>
</dbReference>
<evidence type="ECO:0000256" key="14">
    <source>
        <dbReference type="RuleBase" id="RU003448"/>
    </source>
</evidence>
<dbReference type="GO" id="GO:0009089">
    <property type="term" value="P:lysine biosynthetic process via diaminopimelate"/>
    <property type="evidence" value="ECO:0007669"/>
    <property type="project" value="UniProtKB-UniPathway"/>
</dbReference>
<feature type="binding site" evidence="13">
    <location>
        <begin position="207"/>
        <end position="208"/>
    </location>
    <ligand>
        <name>ATP</name>
        <dbReference type="ChEBI" id="CHEBI:30616"/>
    </ligand>
</feature>
<name>A0A1G5L6A8_9FIRM</name>
<dbReference type="GO" id="GO:0004072">
    <property type="term" value="F:aspartate kinase activity"/>
    <property type="evidence" value="ECO:0007669"/>
    <property type="project" value="UniProtKB-EC"/>
</dbReference>
<dbReference type="SUPFAM" id="SSF53633">
    <property type="entry name" value="Carbamate kinase-like"/>
    <property type="match status" value="1"/>
</dbReference>
<gene>
    <name evidence="17" type="ORF">SAMN03080606_04113</name>
</gene>
<keyword evidence="8 14" id="KW-0418">Kinase</keyword>